<sequence>ENLFGRSVTVAAVLSSTQADKPLPRPQGADTDVLVYLLHTGPRERGAEESSLV</sequence>
<gene>
    <name evidence="1" type="ORF">PDJAM_G00228760</name>
</gene>
<protein>
    <submittedName>
        <fullName evidence="1">Uncharacterized protein</fullName>
    </submittedName>
</protein>
<organism evidence="1 2">
    <name type="scientific">Pangasius djambal</name>
    <dbReference type="NCBI Taxonomy" id="1691987"/>
    <lineage>
        <taxon>Eukaryota</taxon>
        <taxon>Metazoa</taxon>
        <taxon>Chordata</taxon>
        <taxon>Craniata</taxon>
        <taxon>Vertebrata</taxon>
        <taxon>Euteleostomi</taxon>
        <taxon>Actinopterygii</taxon>
        <taxon>Neopterygii</taxon>
        <taxon>Teleostei</taxon>
        <taxon>Ostariophysi</taxon>
        <taxon>Siluriformes</taxon>
        <taxon>Pangasiidae</taxon>
        <taxon>Pangasius</taxon>
    </lineage>
</organism>
<keyword evidence="2" id="KW-1185">Reference proteome</keyword>
<accession>A0ACC5YE41</accession>
<dbReference type="EMBL" id="CM040981">
    <property type="protein sequence ID" value="MCJ8733878.1"/>
    <property type="molecule type" value="Genomic_DNA"/>
</dbReference>
<proteinExistence type="predicted"/>
<name>A0ACC5YE41_9TELE</name>
<dbReference type="Proteomes" id="UP000830395">
    <property type="component" value="Chromosome 7"/>
</dbReference>
<reference evidence="1" key="1">
    <citation type="submission" date="2020-02" db="EMBL/GenBank/DDBJ databases">
        <title>Genome sequencing of the panga catfish, Pangasius djambal.</title>
        <authorList>
            <person name="Wen M."/>
            <person name="Zahm M."/>
            <person name="Roques C."/>
            <person name="Cabau C."/>
            <person name="Klopp C."/>
            <person name="Donnadieu C."/>
            <person name="Jouanno E."/>
            <person name="Avarre J.-C."/>
            <person name="Campet M."/>
            <person name="Ha T."/>
            <person name="Dugue R."/>
            <person name="Lampietro C."/>
            <person name="Louis A."/>
            <person name="Herpin A."/>
            <person name="Echchiki A."/>
            <person name="Berthelot C."/>
            <person name="Parey E."/>
            <person name="Roest-Crollius H."/>
            <person name="Braasch I."/>
            <person name="Postlethwait J.H."/>
            <person name="Bobe J."/>
            <person name="Montfort J."/>
            <person name="Bouchez O."/>
            <person name="Begum T."/>
            <person name="Schartl M."/>
            <person name="Gustiano R."/>
            <person name="Guiguen Y."/>
        </authorList>
    </citation>
    <scope>NUCLEOTIDE SEQUENCE</scope>
    <source>
        <strain evidence="1">Pdj_M5554</strain>
    </source>
</reference>
<feature type="non-terminal residue" evidence="1">
    <location>
        <position position="1"/>
    </location>
</feature>
<evidence type="ECO:0000313" key="1">
    <source>
        <dbReference type="EMBL" id="MCJ8733878.1"/>
    </source>
</evidence>
<comment type="caution">
    <text evidence="1">The sequence shown here is derived from an EMBL/GenBank/DDBJ whole genome shotgun (WGS) entry which is preliminary data.</text>
</comment>
<evidence type="ECO:0000313" key="2">
    <source>
        <dbReference type="Proteomes" id="UP000830395"/>
    </source>
</evidence>